<name>A0A2P8G4K3_9BACT</name>
<dbReference type="AlphaFoldDB" id="A0A2P8G4K3"/>
<protein>
    <submittedName>
        <fullName evidence="1">Uncharacterized protein</fullName>
    </submittedName>
</protein>
<sequence length="40" mass="4482">MFSRSGENRGQVIINGRYQHKKAGIVTTTPAFVEFLTLIT</sequence>
<dbReference type="EMBL" id="PYGK01000007">
    <property type="protein sequence ID" value="PSL28903.1"/>
    <property type="molecule type" value="Genomic_DNA"/>
</dbReference>
<accession>A0A2P8G4K3</accession>
<dbReference type="Proteomes" id="UP000240978">
    <property type="component" value="Unassembled WGS sequence"/>
</dbReference>
<gene>
    <name evidence="1" type="ORF">CLV42_10749</name>
</gene>
<evidence type="ECO:0000313" key="1">
    <source>
        <dbReference type="EMBL" id="PSL28903.1"/>
    </source>
</evidence>
<evidence type="ECO:0000313" key="2">
    <source>
        <dbReference type="Proteomes" id="UP000240978"/>
    </source>
</evidence>
<keyword evidence="2" id="KW-1185">Reference proteome</keyword>
<organism evidence="1 2">
    <name type="scientific">Chitinophaga ginsengisoli</name>
    <dbReference type="NCBI Taxonomy" id="363837"/>
    <lineage>
        <taxon>Bacteria</taxon>
        <taxon>Pseudomonadati</taxon>
        <taxon>Bacteroidota</taxon>
        <taxon>Chitinophagia</taxon>
        <taxon>Chitinophagales</taxon>
        <taxon>Chitinophagaceae</taxon>
        <taxon>Chitinophaga</taxon>
    </lineage>
</organism>
<reference evidence="1 2" key="1">
    <citation type="submission" date="2018-03" db="EMBL/GenBank/DDBJ databases">
        <title>Genomic Encyclopedia of Archaeal and Bacterial Type Strains, Phase II (KMG-II): from individual species to whole genera.</title>
        <authorList>
            <person name="Goeker M."/>
        </authorList>
    </citation>
    <scope>NUCLEOTIDE SEQUENCE [LARGE SCALE GENOMIC DNA]</scope>
    <source>
        <strain evidence="1 2">DSM 18107</strain>
    </source>
</reference>
<comment type="caution">
    <text evidence="1">The sequence shown here is derived from an EMBL/GenBank/DDBJ whole genome shotgun (WGS) entry which is preliminary data.</text>
</comment>
<proteinExistence type="predicted"/>